<dbReference type="OrthoDB" id="10567885at2759"/>
<sequence length="137" mass="15474">MTPQNLGNDTIAVLEKDGLKYEAYLYEQYHDHGDIQFHDDSEDTLFLKRQILQSEVKEMVPYSKTIIDSPGVGKSSLDEMSLPQAPILHDDCDPSESTRAVGVISILQLKAVFCVKLDSQQEGFDFTMLKYCGDPRK</sequence>
<protein>
    <submittedName>
        <fullName evidence="1">Predicted protein</fullName>
    </submittedName>
</protein>
<proteinExistence type="predicted"/>
<accession>F0U7R0</accession>
<dbReference type="EMBL" id="DS990636">
    <property type="protein sequence ID" value="EGC41629.1"/>
    <property type="molecule type" value="Genomic_DNA"/>
</dbReference>
<organism evidence="2">
    <name type="scientific">Ajellomyces capsulatus (strain H88)</name>
    <name type="common">Darling's disease fungus</name>
    <name type="synonym">Histoplasma capsulatum</name>
    <dbReference type="NCBI Taxonomy" id="544711"/>
    <lineage>
        <taxon>Eukaryota</taxon>
        <taxon>Fungi</taxon>
        <taxon>Dikarya</taxon>
        <taxon>Ascomycota</taxon>
        <taxon>Pezizomycotina</taxon>
        <taxon>Eurotiomycetes</taxon>
        <taxon>Eurotiomycetidae</taxon>
        <taxon>Onygenales</taxon>
        <taxon>Ajellomycetaceae</taxon>
        <taxon>Histoplasma</taxon>
    </lineage>
</organism>
<reference evidence="2" key="1">
    <citation type="submission" date="2008-07" db="EMBL/GenBank/DDBJ databases">
        <title>Annotation of Ajellomyces capsulatus strain H88.</title>
        <authorList>
            <person name="Champion M."/>
            <person name="Cuomo C."/>
            <person name="Ma L.-J."/>
            <person name="Henn M.R."/>
            <person name="Sil A."/>
            <person name="Goldman B."/>
            <person name="Young S.K."/>
            <person name="Kodira C.D."/>
            <person name="Zeng Q."/>
            <person name="Koehrsen M."/>
            <person name="Alvarado L."/>
            <person name="Berlin A."/>
            <person name="Borenstein D."/>
            <person name="Chen Z."/>
            <person name="Engels R."/>
            <person name="Freedman E."/>
            <person name="Gellesch M."/>
            <person name="Goldberg J."/>
            <person name="Griggs A."/>
            <person name="Gujja S."/>
            <person name="Heiman D."/>
            <person name="Hepburn T."/>
            <person name="Howarth C."/>
            <person name="Jen D."/>
            <person name="Larson L."/>
            <person name="Lewis B."/>
            <person name="Mehta T."/>
            <person name="Park D."/>
            <person name="Pearson M."/>
            <person name="Roberts A."/>
            <person name="Saif S."/>
            <person name="Shea T."/>
            <person name="Shenoy N."/>
            <person name="Sisk P."/>
            <person name="Stolte C."/>
            <person name="Sykes S."/>
            <person name="Walk T."/>
            <person name="White J."/>
            <person name="Yandava C."/>
            <person name="Klein B."/>
            <person name="McEwen J.G."/>
            <person name="Puccia R."/>
            <person name="Goldman G.H."/>
            <person name="Felipe M.S."/>
            <person name="Nino-Vega G."/>
            <person name="San-Blas G."/>
            <person name="Taylor J."/>
            <person name="Mendoza L."/>
            <person name="Galagan J."/>
            <person name="Nusbaum C."/>
            <person name="Birren B."/>
        </authorList>
    </citation>
    <scope>NUCLEOTIDE SEQUENCE [LARGE SCALE GENOMIC DNA]</scope>
    <source>
        <strain evidence="2">H88</strain>
    </source>
</reference>
<evidence type="ECO:0000313" key="2">
    <source>
        <dbReference type="Proteomes" id="UP000008142"/>
    </source>
</evidence>
<evidence type="ECO:0000313" key="1">
    <source>
        <dbReference type="EMBL" id="EGC41629.1"/>
    </source>
</evidence>
<gene>
    <name evidence="1" type="ORF">HCEG_00991</name>
</gene>
<dbReference type="Proteomes" id="UP000008142">
    <property type="component" value="Unassembled WGS sequence"/>
</dbReference>
<dbReference type="HOGENOM" id="CLU_1864547_0_0_1"/>
<name>F0U7R0_AJEC8</name>
<dbReference type="AlphaFoldDB" id="F0U7R0"/>